<reference evidence="2 3" key="1">
    <citation type="journal article" date="2012" name="Genome Biol.">
        <title>Genome and low-iron response of an oceanic diatom adapted to chronic iron limitation.</title>
        <authorList>
            <person name="Lommer M."/>
            <person name="Specht M."/>
            <person name="Roy A.S."/>
            <person name="Kraemer L."/>
            <person name="Andreson R."/>
            <person name="Gutowska M.A."/>
            <person name="Wolf J."/>
            <person name="Bergner S.V."/>
            <person name="Schilhabel M.B."/>
            <person name="Klostermeier U.C."/>
            <person name="Beiko R.G."/>
            <person name="Rosenstiel P."/>
            <person name="Hippler M."/>
            <person name="Laroche J."/>
        </authorList>
    </citation>
    <scope>NUCLEOTIDE SEQUENCE [LARGE SCALE GENOMIC DNA]</scope>
    <source>
        <strain evidence="2 3">CCMP1005</strain>
    </source>
</reference>
<sequence>MNSDDDCSDLLGRRGLPEAVLTTRCDNQRSQSGEGGHDRVKRENRHGPKIVQPEPEAGGAARRRELRAEAAQFLHTLRGLEPSPRVQYNNQTSRGWAGDNFPSASRGEFDVREWASTRQKHNDIVIKSQGSLSAPHRGRELPPQPLVLLLQAPYRLPAIPELVRHGAVLPLQSPYRLPALPALVRHGSPPERPADEAHPVRVPARLGPRRHHRVYRAEAGHVEGAPLRGWLAGVEPVRDVGQDPRDEAQGYPPLLAEVVGPAAVVDEGLPPVGPVSLRHEGLLGHHLVEEHPVLLAERADVQRRVGA</sequence>
<dbReference type="Proteomes" id="UP000266841">
    <property type="component" value="Unassembled WGS sequence"/>
</dbReference>
<evidence type="ECO:0000313" key="2">
    <source>
        <dbReference type="EMBL" id="EJK51121.1"/>
    </source>
</evidence>
<feature type="non-terminal residue" evidence="2">
    <location>
        <position position="307"/>
    </location>
</feature>
<gene>
    <name evidence="2" type="ORF">THAOC_29741</name>
</gene>
<name>K0RQK1_THAOC</name>
<evidence type="ECO:0000256" key="1">
    <source>
        <dbReference type="SAM" id="MobiDB-lite"/>
    </source>
</evidence>
<keyword evidence="3" id="KW-1185">Reference proteome</keyword>
<dbReference type="EMBL" id="AGNL01042190">
    <property type="protein sequence ID" value="EJK51121.1"/>
    <property type="molecule type" value="Genomic_DNA"/>
</dbReference>
<accession>K0RQK1</accession>
<proteinExistence type="predicted"/>
<organism evidence="2 3">
    <name type="scientific">Thalassiosira oceanica</name>
    <name type="common">Marine diatom</name>
    <dbReference type="NCBI Taxonomy" id="159749"/>
    <lineage>
        <taxon>Eukaryota</taxon>
        <taxon>Sar</taxon>
        <taxon>Stramenopiles</taxon>
        <taxon>Ochrophyta</taxon>
        <taxon>Bacillariophyta</taxon>
        <taxon>Coscinodiscophyceae</taxon>
        <taxon>Thalassiosirophycidae</taxon>
        <taxon>Thalassiosirales</taxon>
        <taxon>Thalassiosiraceae</taxon>
        <taxon>Thalassiosira</taxon>
    </lineage>
</organism>
<evidence type="ECO:0000313" key="3">
    <source>
        <dbReference type="Proteomes" id="UP000266841"/>
    </source>
</evidence>
<protein>
    <submittedName>
        <fullName evidence="2">Uncharacterized protein</fullName>
    </submittedName>
</protein>
<comment type="caution">
    <text evidence="2">The sequence shown here is derived from an EMBL/GenBank/DDBJ whole genome shotgun (WGS) entry which is preliminary data.</text>
</comment>
<dbReference type="AlphaFoldDB" id="K0RQK1"/>
<feature type="region of interest" description="Disordered" evidence="1">
    <location>
        <begin position="21"/>
        <end position="63"/>
    </location>
</feature>